<dbReference type="Gene3D" id="2.90.10.10">
    <property type="entry name" value="Bulb-type lectin domain"/>
    <property type="match status" value="1"/>
</dbReference>
<feature type="region of interest" description="Disordered" evidence="4">
    <location>
        <begin position="75"/>
        <end position="102"/>
    </location>
</feature>
<comment type="caution">
    <text evidence="6">The sequence shown here is derived from an EMBL/GenBank/DDBJ whole genome shotgun (WGS) entry which is preliminary data.</text>
</comment>
<dbReference type="Proteomes" id="UP000323000">
    <property type="component" value="Chromosome 3"/>
</dbReference>
<keyword evidence="2" id="KW-1015">Disulfide bond</keyword>
<dbReference type="PANTHER" id="PTHR32444">
    <property type="entry name" value="BULB-TYPE LECTIN DOMAIN-CONTAINING PROTEIN"/>
    <property type="match status" value="1"/>
</dbReference>
<feature type="compositionally biased region" description="Basic and acidic residues" evidence="4">
    <location>
        <begin position="8"/>
        <end position="20"/>
    </location>
</feature>
<feature type="region of interest" description="Disordered" evidence="4">
    <location>
        <begin position="1"/>
        <end position="20"/>
    </location>
</feature>
<dbReference type="InterPro" id="IPR036426">
    <property type="entry name" value="Bulb-type_lectin_dom_sf"/>
</dbReference>
<evidence type="ECO:0000256" key="1">
    <source>
        <dbReference type="ARBA" id="ARBA00022729"/>
    </source>
</evidence>
<evidence type="ECO:0000259" key="5">
    <source>
        <dbReference type="PROSITE" id="PS50927"/>
    </source>
</evidence>
<keyword evidence="3" id="KW-0325">Glycoprotein</keyword>
<protein>
    <recommendedName>
        <fullName evidence="5">Bulb-type lectin domain-containing protein</fullName>
    </recommendedName>
</protein>
<evidence type="ECO:0000256" key="4">
    <source>
        <dbReference type="SAM" id="MobiDB-lite"/>
    </source>
</evidence>
<evidence type="ECO:0000313" key="6">
    <source>
        <dbReference type="EMBL" id="TXG66278.1"/>
    </source>
</evidence>
<evidence type="ECO:0000313" key="7">
    <source>
        <dbReference type="Proteomes" id="UP000323000"/>
    </source>
</evidence>
<dbReference type="SUPFAM" id="SSF51110">
    <property type="entry name" value="alpha-D-mannose-specific plant lectins"/>
    <property type="match status" value="1"/>
</dbReference>
<dbReference type="OrthoDB" id="4062651at2759"/>
<keyword evidence="1" id="KW-0732">Signal</keyword>
<sequence>MPNAPIKAPKERQMDVEEHDALVNRRRRDKVKAKIGEYEDGKGQTASTHSLIGGSNPVSTEQIDTALVRSHTVTIRETSGDPKNPAFRNHNDIEDEETSGQEVPRGKMMIRRHLGPDKELEGSCNVIMEEVEKLKEDMARMRSFKLIEEILVCIHLLSLINSSMANKSKNICKIFLHIIYFCFWAHAAATDILNQGDMLRSSDSRVSRNGFFTLRFYNLSMNNWYLSIWYKYDPTKPCWLANRDRPIKNNSGVLLIDEQGNLMMTYTGGVPIKLYSGQSAANTNVTAVLQDDGNFVLKKSADDSTGGVMEQILWQSFDSPTDCFLPGMKLGINLKTGQNWSLTSWLTDSIPTPGAFTLNWVPKERQLILSRRGVKFWSSGVLNKGAFGNLTVSSDIYDFIYSEHSNNYEQYLTYKLVALPSIEEWDSVSSLTLGHDGRITRWSSSRVGFTKVDCDGLRTDSGCERWQRPECRSHGEKMERREVYYDNSVVHFEDKNESRSFSDCVDICWNDCTCFGVSNIGNNSVNPGCNFWYGPLKETGTGEKGTTFYIIISAPPRPMFRMFLSLGLLIIQ</sequence>
<feature type="compositionally biased region" description="Basic and acidic residues" evidence="4">
    <location>
        <begin position="32"/>
        <end position="42"/>
    </location>
</feature>
<name>A0A5C7IAW0_9ROSI</name>
<dbReference type="PROSITE" id="PS50927">
    <property type="entry name" value="BULB_LECTIN"/>
    <property type="match status" value="1"/>
</dbReference>
<gene>
    <name evidence="6" type="ORF">EZV62_007553</name>
</gene>
<dbReference type="CDD" id="cd00028">
    <property type="entry name" value="B_lectin"/>
    <property type="match status" value="1"/>
</dbReference>
<feature type="domain" description="Bulb-type lectin" evidence="5">
    <location>
        <begin position="190"/>
        <end position="310"/>
    </location>
</feature>
<dbReference type="PANTHER" id="PTHR32444:SF226">
    <property type="entry name" value="BULB-TYPE LECTIN DOMAIN-CONTAINING PROTEIN"/>
    <property type="match status" value="1"/>
</dbReference>
<accession>A0A5C7IAW0</accession>
<reference evidence="7" key="1">
    <citation type="journal article" date="2019" name="Gigascience">
        <title>De novo genome assembly of the endangered Acer yangbiense, a plant species with extremely small populations endemic to Yunnan Province, China.</title>
        <authorList>
            <person name="Yang J."/>
            <person name="Wariss H.M."/>
            <person name="Tao L."/>
            <person name="Zhang R."/>
            <person name="Yun Q."/>
            <person name="Hollingsworth P."/>
            <person name="Dao Z."/>
            <person name="Luo G."/>
            <person name="Guo H."/>
            <person name="Ma Y."/>
            <person name="Sun W."/>
        </authorList>
    </citation>
    <scope>NUCLEOTIDE SEQUENCE [LARGE SCALE GENOMIC DNA]</scope>
    <source>
        <strain evidence="7">cv. Malutang</strain>
    </source>
</reference>
<organism evidence="6 7">
    <name type="scientific">Acer yangbiense</name>
    <dbReference type="NCBI Taxonomy" id="1000413"/>
    <lineage>
        <taxon>Eukaryota</taxon>
        <taxon>Viridiplantae</taxon>
        <taxon>Streptophyta</taxon>
        <taxon>Embryophyta</taxon>
        <taxon>Tracheophyta</taxon>
        <taxon>Spermatophyta</taxon>
        <taxon>Magnoliopsida</taxon>
        <taxon>eudicotyledons</taxon>
        <taxon>Gunneridae</taxon>
        <taxon>Pentapetalae</taxon>
        <taxon>rosids</taxon>
        <taxon>malvids</taxon>
        <taxon>Sapindales</taxon>
        <taxon>Sapindaceae</taxon>
        <taxon>Hippocastanoideae</taxon>
        <taxon>Acereae</taxon>
        <taxon>Acer</taxon>
    </lineage>
</organism>
<dbReference type="SMART" id="SM00108">
    <property type="entry name" value="B_lectin"/>
    <property type="match status" value="1"/>
</dbReference>
<dbReference type="Pfam" id="PF01453">
    <property type="entry name" value="B_lectin"/>
    <property type="match status" value="1"/>
</dbReference>
<dbReference type="EMBL" id="VAHF01000003">
    <property type="protein sequence ID" value="TXG66278.1"/>
    <property type="molecule type" value="Genomic_DNA"/>
</dbReference>
<feature type="region of interest" description="Disordered" evidence="4">
    <location>
        <begin position="25"/>
        <end position="58"/>
    </location>
</feature>
<evidence type="ECO:0000256" key="2">
    <source>
        <dbReference type="ARBA" id="ARBA00023157"/>
    </source>
</evidence>
<keyword evidence="7" id="KW-1185">Reference proteome</keyword>
<proteinExistence type="predicted"/>
<evidence type="ECO:0000256" key="3">
    <source>
        <dbReference type="ARBA" id="ARBA00023180"/>
    </source>
</evidence>
<dbReference type="AlphaFoldDB" id="A0A5C7IAW0"/>
<dbReference type="InterPro" id="IPR001480">
    <property type="entry name" value="Bulb-type_lectin_dom"/>
</dbReference>